<name>A0A0F5JT08_9BURK</name>
<feature type="compositionally biased region" description="Polar residues" evidence="1">
    <location>
        <begin position="773"/>
        <end position="783"/>
    </location>
</feature>
<dbReference type="PATRIC" id="fig|28092.6.peg.6107"/>
<protein>
    <recommendedName>
        <fullName evidence="2">Large polyvalent protein-associated domain-containing protein</fullName>
    </recommendedName>
</protein>
<feature type="non-terminal residue" evidence="3">
    <location>
        <position position="1"/>
    </location>
</feature>
<dbReference type="AlphaFoldDB" id="A0A0F5JT08"/>
<accession>A0A0F5JT08</accession>
<reference evidence="3 4" key="1">
    <citation type="submission" date="2015-03" db="EMBL/GenBank/DDBJ databases">
        <title>Draft Genome Sequence of Burkholderia andropogonis type strain ICMP2807, isolated from Sorghum bicolor.</title>
        <authorList>
            <person name="Lopes-Santos L."/>
            <person name="Castro D.B."/>
            <person name="Ottoboni L.M."/>
            <person name="Park D."/>
            <person name="Weirc B.S."/>
            <person name="Destefano S.A."/>
        </authorList>
    </citation>
    <scope>NUCLEOTIDE SEQUENCE [LARGE SCALE GENOMIC DNA]</scope>
    <source>
        <strain evidence="3 4">ICMP2807</strain>
    </source>
</reference>
<keyword evidence="4" id="KW-1185">Reference proteome</keyword>
<evidence type="ECO:0000259" key="2">
    <source>
        <dbReference type="Pfam" id="PF18821"/>
    </source>
</evidence>
<evidence type="ECO:0000313" key="3">
    <source>
        <dbReference type="EMBL" id="KKB60986.1"/>
    </source>
</evidence>
<feature type="region of interest" description="Disordered" evidence="1">
    <location>
        <begin position="362"/>
        <end position="385"/>
    </location>
</feature>
<feature type="domain" description="Large polyvalent protein-associated" evidence="2">
    <location>
        <begin position="667"/>
        <end position="757"/>
    </location>
</feature>
<sequence>QILDAMLDRNIVNYDDFMGLLAEHGVVRMRNAGHDDAYPNVKPHDAPKGTNLKEYVFTPAFVALPTQEKLRALSADAADRYEVGAAPRDTPQAATAILDEWYATRSREVKYLNSGSRQYQRYQESSPYDRALMLAELERGFYAQHVKAYHDGSDDTFWTVGWRGARADDGFALDVEPFDPADGRGEREFGVAGPGWHDGWERREEPEWQDQPARSADGYLGLDAQFDVVAGGPQPSAEPFDLMRNLPGSALDRLGDRSSVLLPRDAVHELEPEFAVPEDSVRWGADRAGEFAAQRVEPRPDALQAYHRALEARYAFGDPFVDLPAMPAADMPAAVPFPDHEQTAYLDHFEAREAAFDFGAWRAPAPPDDQGLPESTPYGSRRSREGDDAFLQHRRTGRVSDNVVSQLTYDIRERNRIRAQNSEFTEIRRTLSAQRVLAELSYSHGVRPAKYTVVMGRDGSERIRAGRRALNVSDFLTKELNLSWTDAAPMLRAMYARQQAGEPIPAVRELPRAALWRQYAHSREAHVTARREAWLTQRADEQQRRAEVRGQFDAQRLAIKQDPSLTPAARRAAQSLARADYLARNDALGEAIAQERAALKERFPSAQGPSFAQFLRTRADQGDEQALGELRRTTPVVQPEADAAFNVIRADQGRPPEYNAIIFRAPDLTWSVDERGHVTYCQDGLDVVRDRGADVQVLQVNRGAIEAGLRLAQSKFGHTLALCGNEAYQLAAAQVAVEAGLRVRFSDTRLNQAMDQHRSARIERHVQDVLGTPGQSGQRTVQQSHDRPMPFDDTKPAL</sequence>
<dbReference type="InterPro" id="IPR040677">
    <property type="entry name" value="LPD7"/>
</dbReference>
<gene>
    <name evidence="3" type="ORF">WM40_25910</name>
</gene>
<evidence type="ECO:0000313" key="4">
    <source>
        <dbReference type="Proteomes" id="UP000033618"/>
    </source>
</evidence>
<evidence type="ECO:0000256" key="1">
    <source>
        <dbReference type="SAM" id="MobiDB-lite"/>
    </source>
</evidence>
<dbReference type="EMBL" id="LAQU01000096">
    <property type="protein sequence ID" value="KKB60986.1"/>
    <property type="molecule type" value="Genomic_DNA"/>
</dbReference>
<feature type="region of interest" description="Disordered" evidence="1">
    <location>
        <begin position="767"/>
        <end position="798"/>
    </location>
</feature>
<dbReference type="STRING" id="28092.WM40_25910"/>
<feature type="compositionally biased region" description="Basic and acidic residues" evidence="1">
    <location>
        <begin position="784"/>
        <end position="798"/>
    </location>
</feature>
<dbReference type="OrthoDB" id="279005at2"/>
<dbReference type="RefSeq" id="WP_046154468.1">
    <property type="nucleotide sequence ID" value="NZ_LAQU01000096.1"/>
</dbReference>
<comment type="caution">
    <text evidence="3">The sequence shown here is derived from an EMBL/GenBank/DDBJ whole genome shotgun (WGS) entry which is preliminary data.</text>
</comment>
<dbReference type="Pfam" id="PF18821">
    <property type="entry name" value="LPD7"/>
    <property type="match status" value="1"/>
</dbReference>
<dbReference type="Proteomes" id="UP000033618">
    <property type="component" value="Unassembled WGS sequence"/>
</dbReference>
<proteinExistence type="predicted"/>
<organism evidence="3 4">
    <name type="scientific">Robbsia andropogonis</name>
    <dbReference type="NCBI Taxonomy" id="28092"/>
    <lineage>
        <taxon>Bacteria</taxon>
        <taxon>Pseudomonadati</taxon>
        <taxon>Pseudomonadota</taxon>
        <taxon>Betaproteobacteria</taxon>
        <taxon>Burkholderiales</taxon>
        <taxon>Burkholderiaceae</taxon>
        <taxon>Robbsia</taxon>
    </lineage>
</organism>